<dbReference type="Gene3D" id="2.30.30.60">
    <property type="match status" value="1"/>
</dbReference>
<dbReference type="EMBL" id="CP144143">
    <property type="protein sequence ID" value="WWC84629.1"/>
    <property type="molecule type" value="Genomic_DNA"/>
</dbReference>
<evidence type="ECO:0000256" key="4">
    <source>
        <dbReference type="ARBA" id="ARBA00022989"/>
    </source>
</evidence>
<dbReference type="PANTHER" id="PTHR30414:SF0">
    <property type="entry name" value="MINICONDUCTANCE MECHANOSENSITIVE CHANNEL YBDG"/>
    <property type="match status" value="1"/>
</dbReference>
<dbReference type="PANTHER" id="PTHR30414">
    <property type="entry name" value="MINICONDUCTANCE MECHANOSENSITIVE CHANNEL YBDG"/>
    <property type="match status" value="1"/>
</dbReference>
<keyword evidence="10" id="KW-1185">Reference proteome</keyword>
<dbReference type="Pfam" id="PF21082">
    <property type="entry name" value="MS_channel_3rd"/>
    <property type="match status" value="1"/>
</dbReference>
<evidence type="ECO:0000313" key="10">
    <source>
        <dbReference type="Proteomes" id="UP001321305"/>
    </source>
</evidence>
<dbReference type="Pfam" id="PF00924">
    <property type="entry name" value="MS_channel_2nd"/>
    <property type="match status" value="1"/>
</dbReference>
<dbReference type="InterPro" id="IPR006685">
    <property type="entry name" value="MscS_channel_2nd"/>
</dbReference>
<dbReference type="InterPro" id="IPR010920">
    <property type="entry name" value="LSM_dom_sf"/>
</dbReference>
<dbReference type="InterPro" id="IPR023408">
    <property type="entry name" value="MscS_beta-dom_sf"/>
</dbReference>
<dbReference type="SUPFAM" id="SSF50182">
    <property type="entry name" value="Sm-like ribonucleoproteins"/>
    <property type="match status" value="1"/>
</dbReference>
<evidence type="ECO:0000259" key="7">
    <source>
        <dbReference type="Pfam" id="PF00924"/>
    </source>
</evidence>
<name>A0ABZ2EM60_9BACT</name>
<feature type="domain" description="Mechanosensitive ion channel MscS C-terminal" evidence="8">
    <location>
        <begin position="344"/>
        <end position="394"/>
    </location>
</feature>
<protein>
    <submittedName>
        <fullName evidence="9">Miniconductance mechanosensitive channel YbdG</fullName>
    </submittedName>
</protein>
<evidence type="ECO:0000256" key="2">
    <source>
        <dbReference type="ARBA" id="ARBA00008017"/>
    </source>
</evidence>
<evidence type="ECO:0000256" key="5">
    <source>
        <dbReference type="ARBA" id="ARBA00023136"/>
    </source>
</evidence>
<evidence type="ECO:0000313" key="9">
    <source>
        <dbReference type="EMBL" id="WWC84629.1"/>
    </source>
</evidence>
<keyword evidence="5 6" id="KW-0472">Membrane</keyword>
<feature type="transmembrane region" description="Helical" evidence="6">
    <location>
        <begin position="26"/>
        <end position="48"/>
    </location>
</feature>
<feature type="transmembrane region" description="Helical" evidence="6">
    <location>
        <begin position="103"/>
        <end position="127"/>
    </location>
</feature>
<evidence type="ECO:0000256" key="3">
    <source>
        <dbReference type="ARBA" id="ARBA00022692"/>
    </source>
</evidence>
<comment type="similarity">
    <text evidence="2">Belongs to the MscS (TC 1.A.23) family.</text>
</comment>
<dbReference type="InterPro" id="IPR049278">
    <property type="entry name" value="MS_channel_C"/>
</dbReference>
<evidence type="ECO:0000256" key="1">
    <source>
        <dbReference type="ARBA" id="ARBA00004127"/>
    </source>
</evidence>
<proteinExistence type="inferred from homology"/>
<accession>A0ABZ2EM60</accession>
<evidence type="ECO:0000259" key="8">
    <source>
        <dbReference type="Pfam" id="PF21082"/>
    </source>
</evidence>
<sequence>MDWINFLEEHTELLISNLGVSEHWVVYFRLLVLIILLIILSSLAFLIAKRVFIYYLYKVLKKSSFTWDDLFADTRAFNKLAHIAPAVIVRLMAPAIFSDFEQILPFVIRLTDAYLIIVSMAVFFSILKVGEYTLSQHPAFKDKPLTSYFQLIRILLYVVTIILVLSVILGKSPIYFLSAFGAMTAILLLVFKDTILGLVASVQMSSNDMVRVGDWVEMPKFNADGDVIDINLNTVKVQNWDKTITTIPTYYFITDSFKNWRGMQQSGGRRIKRAIFIDAHSVKLVDAEMREKLKKIQLISNYVKNRQKEIEEFNTQHNIDTSVLINGRQLTNLGVFRKYIESYLKSHPKIRQDMTLMVRQLASENKGIPMEIYCFTKTTAWVEYESIQSDIFDHLYSTATFFDIEIFQEPGGKDFSIAFDRNNVT</sequence>
<evidence type="ECO:0000256" key="6">
    <source>
        <dbReference type="SAM" id="Phobius"/>
    </source>
</evidence>
<gene>
    <name evidence="9" type="primary">ybdG</name>
    <name evidence="9" type="ORF">PIECOFPK_02368</name>
</gene>
<dbReference type="Proteomes" id="UP001321305">
    <property type="component" value="Chromosome"/>
</dbReference>
<keyword evidence="4 6" id="KW-1133">Transmembrane helix</keyword>
<feature type="domain" description="Mechanosensitive ion channel MscS" evidence="7">
    <location>
        <begin position="193"/>
        <end position="261"/>
    </location>
</feature>
<comment type="subcellular location">
    <subcellularLocation>
        <location evidence="1">Endomembrane system</location>
        <topology evidence="1">Multi-pass membrane protein</topology>
    </subcellularLocation>
</comment>
<organism evidence="9 10">
    <name type="scientific">Mycovorax composti</name>
    <dbReference type="NCBI Taxonomy" id="2962693"/>
    <lineage>
        <taxon>Bacteria</taxon>
        <taxon>Pseudomonadati</taxon>
        <taxon>Bacteroidota</taxon>
        <taxon>Chitinophagia</taxon>
        <taxon>Chitinophagales</taxon>
        <taxon>Chitinophagaceae</taxon>
        <taxon>Mycovorax</taxon>
    </lineage>
</organism>
<feature type="transmembrane region" description="Helical" evidence="6">
    <location>
        <begin position="174"/>
        <end position="191"/>
    </location>
</feature>
<keyword evidence="3 6" id="KW-0812">Transmembrane</keyword>
<reference evidence="10" key="1">
    <citation type="submission" date="2024-01" db="EMBL/GenBank/DDBJ databases">
        <title>Mycovorax composti gen. nov. sp. nov., a member of the family Chitinophagaceae isolated from button mushroom compost.</title>
        <authorList>
            <person name="Thai M."/>
            <person name="Bell T.L."/>
            <person name="Kertesz M.A."/>
        </authorList>
    </citation>
    <scope>NUCLEOTIDE SEQUENCE [LARGE SCALE GENOMIC DNA]</scope>
    <source>
        <strain evidence="10">C216</strain>
    </source>
</reference>
<dbReference type="InterPro" id="IPR030192">
    <property type="entry name" value="YbdG"/>
</dbReference>
<feature type="transmembrane region" description="Helical" evidence="6">
    <location>
        <begin position="148"/>
        <end position="168"/>
    </location>
</feature>